<dbReference type="GO" id="GO:0000307">
    <property type="term" value="C:cyclin-dependent protein kinase holoenzyme complex"/>
    <property type="evidence" value="ECO:0007669"/>
    <property type="project" value="TreeGrafter"/>
</dbReference>
<accession>A0A0L0G2R9</accession>
<dbReference type="GO" id="GO:0005634">
    <property type="term" value="C:nucleus"/>
    <property type="evidence" value="ECO:0007669"/>
    <property type="project" value="TreeGrafter"/>
</dbReference>
<feature type="compositionally biased region" description="Basic residues" evidence="1">
    <location>
        <begin position="1"/>
        <end position="10"/>
    </location>
</feature>
<dbReference type="InterPro" id="IPR036915">
    <property type="entry name" value="Cyclin-like_sf"/>
</dbReference>
<dbReference type="GO" id="GO:0019901">
    <property type="term" value="F:protein kinase binding"/>
    <property type="evidence" value="ECO:0007669"/>
    <property type="project" value="InterPro"/>
</dbReference>
<evidence type="ECO:0000256" key="1">
    <source>
        <dbReference type="SAM" id="MobiDB-lite"/>
    </source>
</evidence>
<reference evidence="2 3" key="1">
    <citation type="submission" date="2011-02" db="EMBL/GenBank/DDBJ databases">
        <title>The Genome Sequence of Sphaeroforma arctica JP610.</title>
        <authorList>
            <consortium name="The Broad Institute Genome Sequencing Platform"/>
            <person name="Russ C."/>
            <person name="Cuomo C."/>
            <person name="Young S.K."/>
            <person name="Zeng Q."/>
            <person name="Gargeya S."/>
            <person name="Alvarado L."/>
            <person name="Berlin A."/>
            <person name="Chapman S.B."/>
            <person name="Chen Z."/>
            <person name="Freedman E."/>
            <person name="Gellesch M."/>
            <person name="Goldberg J."/>
            <person name="Griggs A."/>
            <person name="Gujja S."/>
            <person name="Heilman E."/>
            <person name="Heiman D."/>
            <person name="Howarth C."/>
            <person name="Mehta T."/>
            <person name="Neiman D."/>
            <person name="Pearson M."/>
            <person name="Roberts A."/>
            <person name="Saif S."/>
            <person name="Shea T."/>
            <person name="Shenoy N."/>
            <person name="Sisk P."/>
            <person name="Stolte C."/>
            <person name="Sykes S."/>
            <person name="White J."/>
            <person name="Yandava C."/>
            <person name="Burger G."/>
            <person name="Gray M.W."/>
            <person name="Holland P.W.H."/>
            <person name="King N."/>
            <person name="Lang F.B.F."/>
            <person name="Roger A.J."/>
            <person name="Ruiz-Trillo I."/>
            <person name="Haas B."/>
            <person name="Nusbaum C."/>
            <person name="Birren B."/>
        </authorList>
    </citation>
    <scope>NUCLEOTIDE SEQUENCE [LARGE SCALE GENOMIC DNA]</scope>
    <source>
        <strain evidence="2 3">JP610</strain>
    </source>
</reference>
<dbReference type="SUPFAM" id="SSF47954">
    <property type="entry name" value="Cyclin-like"/>
    <property type="match status" value="1"/>
</dbReference>
<feature type="compositionally biased region" description="Polar residues" evidence="1">
    <location>
        <begin position="365"/>
        <end position="378"/>
    </location>
</feature>
<keyword evidence="3" id="KW-1185">Reference proteome</keyword>
<dbReference type="InterPro" id="IPR013922">
    <property type="entry name" value="Cyclin_PHO80-like"/>
</dbReference>
<dbReference type="Gene3D" id="1.10.472.10">
    <property type="entry name" value="Cyclin-like"/>
    <property type="match status" value="1"/>
</dbReference>
<dbReference type="STRING" id="667725.A0A0L0G2R9"/>
<evidence type="ECO:0000313" key="2">
    <source>
        <dbReference type="EMBL" id="KNC82493.1"/>
    </source>
</evidence>
<dbReference type="Pfam" id="PF08613">
    <property type="entry name" value="Cyclin"/>
    <property type="match status" value="1"/>
</dbReference>
<dbReference type="GO" id="GO:0016538">
    <property type="term" value="F:cyclin-dependent protein serine/threonine kinase regulator activity"/>
    <property type="evidence" value="ECO:0007669"/>
    <property type="project" value="TreeGrafter"/>
</dbReference>
<dbReference type="GeneID" id="25905723"/>
<dbReference type="Proteomes" id="UP000054560">
    <property type="component" value="Unassembled WGS sequence"/>
</dbReference>
<dbReference type="RefSeq" id="XP_014156395.1">
    <property type="nucleotide sequence ID" value="XM_014300920.1"/>
</dbReference>
<dbReference type="OrthoDB" id="337735at2759"/>
<feature type="region of interest" description="Disordered" evidence="1">
    <location>
        <begin position="348"/>
        <end position="414"/>
    </location>
</feature>
<proteinExistence type="predicted"/>
<protein>
    <recommendedName>
        <fullName evidence="4">Cyclin N-terminal domain-containing protein</fullName>
    </recommendedName>
</protein>
<evidence type="ECO:0008006" key="4">
    <source>
        <dbReference type="Google" id="ProtNLM"/>
    </source>
</evidence>
<organism evidence="2 3">
    <name type="scientific">Sphaeroforma arctica JP610</name>
    <dbReference type="NCBI Taxonomy" id="667725"/>
    <lineage>
        <taxon>Eukaryota</taxon>
        <taxon>Ichthyosporea</taxon>
        <taxon>Ichthyophonida</taxon>
        <taxon>Sphaeroforma</taxon>
    </lineage>
</organism>
<feature type="compositionally biased region" description="Basic and acidic residues" evidence="1">
    <location>
        <begin position="386"/>
        <end position="410"/>
    </location>
</feature>
<dbReference type="EMBL" id="KQ241921">
    <property type="protein sequence ID" value="KNC82493.1"/>
    <property type="molecule type" value="Genomic_DNA"/>
</dbReference>
<dbReference type="CDD" id="cd20557">
    <property type="entry name" value="CYCLIN_ScPCL1-like"/>
    <property type="match status" value="1"/>
</dbReference>
<feature type="region of interest" description="Disordered" evidence="1">
    <location>
        <begin position="1"/>
        <end position="24"/>
    </location>
</feature>
<dbReference type="AlphaFoldDB" id="A0A0L0G2R9"/>
<evidence type="ECO:0000313" key="3">
    <source>
        <dbReference type="Proteomes" id="UP000054560"/>
    </source>
</evidence>
<gene>
    <name evidence="2" type="ORF">SARC_05219</name>
</gene>
<dbReference type="PANTHER" id="PTHR15615:SF108">
    <property type="entry name" value="PROTEIN CNPPD1"/>
    <property type="match status" value="1"/>
</dbReference>
<dbReference type="PANTHER" id="PTHR15615">
    <property type="match status" value="1"/>
</dbReference>
<name>A0A0L0G2R9_9EUKA</name>
<sequence length="509" mass="57964">MISLQHHARGYSHDVDLTSPSVGNQYYAPDRYHSEGQVAQTEAQSNVYHTLTAQSDQYPHTDQYYNNAQPNSRYNNEWNTHADVEAYEGHTSRAHEDVNSQFLDSTGPCFHLAPAFVEYTLALWEQECSQAYKLDLLNLVTKLMKYFDVCESALIVTMVYLKRLKTRFDECGFNAEKCSVQISVVCMMVATKFLYDIPTVNSLWAEMSDITTADINQMELELLRATNYSLSSSDVEADDARRTLSSWIRITEQEQIKADQTYEVNPINRTPPYVSPSMEAVYGARWSPLQDVNVYRHDSTEYRHDAYVYADYADYPPIVDAHYTQSDSHLQGNDIYRSDSGVLVGGNEHRQKHCSTDSGFAGNDNVYQQWSSGANNHQPELPSDGHMPDNPRWERPNNSGLDRRTSRVDPHGYTSFGNAENTYAADYTYANTDFAPTDSRPLAYSRVQGHQRSDTYTAKRPDIYIENPYGSVKRRSSQTQWQDTSKQQALAHSVDWSYSGSGLGPSYFN</sequence>